<feature type="compositionally biased region" description="Basic and acidic residues" evidence="1">
    <location>
        <begin position="113"/>
        <end position="124"/>
    </location>
</feature>
<feature type="region of interest" description="Disordered" evidence="1">
    <location>
        <begin position="113"/>
        <end position="263"/>
    </location>
</feature>
<feature type="compositionally biased region" description="Low complexity" evidence="1">
    <location>
        <begin position="137"/>
        <end position="153"/>
    </location>
</feature>
<organism evidence="3 4">
    <name type="scientific">Conoideocrella luteorostrata</name>
    <dbReference type="NCBI Taxonomy" id="1105319"/>
    <lineage>
        <taxon>Eukaryota</taxon>
        <taxon>Fungi</taxon>
        <taxon>Dikarya</taxon>
        <taxon>Ascomycota</taxon>
        <taxon>Pezizomycotina</taxon>
        <taxon>Sordariomycetes</taxon>
        <taxon>Hypocreomycetidae</taxon>
        <taxon>Hypocreales</taxon>
        <taxon>Clavicipitaceae</taxon>
        <taxon>Conoideocrella</taxon>
    </lineage>
</organism>
<dbReference type="EMBL" id="JASWJB010000067">
    <property type="protein sequence ID" value="KAK2601948.1"/>
    <property type="molecule type" value="Genomic_DNA"/>
</dbReference>
<feature type="compositionally biased region" description="Basic and acidic residues" evidence="1">
    <location>
        <begin position="218"/>
        <end position="233"/>
    </location>
</feature>
<evidence type="ECO:0000259" key="2">
    <source>
        <dbReference type="Pfam" id="PF15477"/>
    </source>
</evidence>
<feature type="region of interest" description="Disordered" evidence="1">
    <location>
        <begin position="1"/>
        <end position="92"/>
    </location>
</feature>
<reference evidence="3" key="1">
    <citation type="submission" date="2023-06" db="EMBL/GenBank/DDBJ databases">
        <title>Conoideocrella luteorostrata (Hypocreales: Clavicipitaceae), a potential biocontrol fungus for elongate hemlock scale in United States Christmas tree production areas.</title>
        <authorList>
            <person name="Barrett H."/>
            <person name="Lovett B."/>
            <person name="Macias A.M."/>
            <person name="Stajich J.E."/>
            <person name="Kasson M.T."/>
        </authorList>
    </citation>
    <scope>NUCLEOTIDE SEQUENCE</scope>
    <source>
        <strain evidence="3">ARSEF 14590</strain>
    </source>
</reference>
<evidence type="ECO:0000256" key="1">
    <source>
        <dbReference type="SAM" id="MobiDB-lite"/>
    </source>
</evidence>
<dbReference type="Pfam" id="PF15477">
    <property type="entry name" value="SMAP"/>
    <property type="match status" value="1"/>
</dbReference>
<feature type="compositionally biased region" description="Basic residues" evidence="1">
    <location>
        <begin position="20"/>
        <end position="34"/>
    </location>
</feature>
<dbReference type="AlphaFoldDB" id="A0AAJ0FUM2"/>
<name>A0AAJ0FUM2_9HYPO</name>
<feature type="compositionally biased region" description="Acidic residues" evidence="1">
    <location>
        <begin position="195"/>
        <end position="217"/>
    </location>
</feature>
<proteinExistence type="predicted"/>
<feature type="compositionally biased region" description="Basic and acidic residues" evidence="1">
    <location>
        <begin position="165"/>
        <end position="184"/>
    </location>
</feature>
<dbReference type="InterPro" id="IPR028124">
    <property type="entry name" value="SMAP_dom"/>
</dbReference>
<evidence type="ECO:0000313" key="3">
    <source>
        <dbReference type="EMBL" id="KAK2601948.1"/>
    </source>
</evidence>
<gene>
    <name evidence="3" type="ORF">QQS21_004539</name>
</gene>
<comment type="caution">
    <text evidence="3">The sequence shown here is derived from an EMBL/GenBank/DDBJ whole genome shotgun (WGS) entry which is preliminary data.</text>
</comment>
<feature type="domain" description="Small acidic protein-like" evidence="2">
    <location>
        <begin position="254"/>
        <end position="322"/>
    </location>
</feature>
<protein>
    <recommendedName>
        <fullName evidence="2">Small acidic protein-like domain-containing protein</fullName>
    </recommendedName>
</protein>
<dbReference type="Proteomes" id="UP001251528">
    <property type="component" value="Unassembled WGS sequence"/>
</dbReference>
<keyword evidence="4" id="KW-1185">Reference proteome</keyword>
<accession>A0AAJ0FUM2</accession>
<sequence>MGTGKSPAAENAPVSFTAVRKARSRQAKARKKEKKALEKKARQAKKRQNAEPPKSKEEKKALKKARKEANAPALQEKRRQRLLKQSKRLEMQGNKLLAEAKKLAEQYKMLTEAKKLEDAKKENPYDIDVSGGKDGDSPSTTSSSSDSASEDGGAQINPGSGFFIDTKKRSRESDVAVADKEVSKPKKVKTAAVEESSDSDDTSSSESGSESESEVDQEAEKKIEKTNIKDKSNGRAKKGKSTEDDTAGNPLEQWNVGGLEGGVSRQSKFARLLGVKKGSDSAVNTNKNAKSDSIKAEADIQRQFEAGMKAKADGTGKRRGLGA</sequence>
<evidence type="ECO:0000313" key="4">
    <source>
        <dbReference type="Proteomes" id="UP001251528"/>
    </source>
</evidence>